<protein>
    <submittedName>
        <fullName evidence="1">Uncharacterized protein</fullName>
    </submittedName>
</protein>
<organism evidence="1 2">
    <name type="scientific">Ampelomyces quisqualis</name>
    <name type="common">Powdery mildew agent</name>
    <dbReference type="NCBI Taxonomy" id="50730"/>
    <lineage>
        <taxon>Eukaryota</taxon>
        <taxon>Fungi</taxon>
        <taxon>Dikarya</taxon>
        <taxon>Ascomycota</taxon>
        <taxon>Pezizomycotina</taxon>
        <taxon>Dothideomycetes</taxon>
        <taxon>Pleosporomycetidae</taxon>
        <taxon>Pleosporales</taxon>
        <taxon>Pleosporineae</taxon>
        <taxon>Phaeosphaeriaceae</taxon>
        <taxon>Ampelomyces</taxon>
    </lineage>
</organism>
<name>A0A6A5QLY0_AMPQU</name>
<accession>A0A6A5QLY0</accession>
<evidence type="ECO:0000313" key="2">
    <source>
        <dbReference type="Proteomes" id="UP000800096"/>
    </source>
</evidence>
<evidence type="ECO:0000313" key="1">
    <source>
        <dbReference type="EMBL" id="KAF1916352.1"/>
    </source>
</evidence>
<gene>
    <name evidence="1" type="ORF">BDU57DRAFT_516411</name>
</gene>
<reference evidence="1" key="1">
    <citation type="journal article" date="2020" name="Stud. Mycol.">
        <title>101 Dothideomycetes genomes: a test case for predicting lifestyles and emergence of pathogens.</title>
        <authorList>
            <person name="Haridas S."/>
            <person name="Albert R."/>
            <person name="Binder M."/>
            <person name="Bloem J."/>
            <person name="Labutti K."/>
            <person name="Salamov A."/>
            <person name="Andreopoulos B."/>
            <person name="Baker S."/>
            <person name="Barry K."/>
            <person name="Bills G."/>
            <person name="Bluhm B."/>
            <person name="Cannon C."/>
            <person name="Castanera R."/>
            <person name="Culley D."/>
            <person name="Daum C."/>
            <person name="Ezra D."/>
            <person name="Gonzalez J."/>
            <person name="Henrissat B."/>
            <person name="Kuo A."/>
            <person name="Liang C."/>
            <person name="Lipzen A."/>
            <person name="Lutzoni F."/>
            <person name="Magnuson J."/>
            <person name="Mondo S."/>
            <person name="Nolan M."/>
            <person name="Ohm R."/>
            <person name="Pangilinan J."/>
            <person name="Park H.-J."/>
            <person name="Ramirez L."/>
            <person name="Alfaro M."/>
            <person name="Sun H."/>
            <person name="Tritt A."/>
            <person name="Yoshinaga Y."/>
            <person name="Zwiers L.-H."/>
            <person name="Turgeon B."/>
            <person name="Goodwin S."/>
            <person name="Spatafora J."/>
            <person name="Crous P."/>
            <person name="Grigoriev I."/>
        </authorList>
    </citation>
    <scope>NUCLEOTIDE SEQUENCE</scope>
    <source>
        <strain evidence="1">HMLAC05119</strain>
    </source>
</reference>
<dbReference type="EMBL" id="ML979135">
    <property type="protein sequence ID" value="KAF1916352.1"/>
    <property type="molecule type" value="Genomic_DNA"/>
</dbReference>
<proteinExistence type="predicted"/>
<dbReference type="AlphaFoldDB" id="A0A6A5QLY0"/>
<sequence length="173" mass="18914">MHVTGLHMTCAQDSTTKTLPWPLSSRAEPLDAAGLCTPYLINYASAGRASLPAVRGSGSTIYPPSARQSWMPPPLARPSAQCKVPVSESTLRLIACTHIVASIGVMDQQYTCSCILMRSTAGQRIAQTHDSHWRRSAQILHHWNRDLPGSPTPVLFISCRSPIQPPHTHCFPH</sequence>
<dbReference type="Proteomes" id="UP000800096">
    <property type="component" value="Unassembled WGS sequence"/>
</dbReference>
<keyword evidence="2" id="KW-1185">Reference proteome</keyword>